<gene>
    <name evidence="1" type="ORF">CBM2634_U340005</name>
</gene>
<reference evidence="1 2" key="1">
    <citation type="submission" date="2018-01" db="EMBL/GenBank/DDBJ databases">
        <authorList>
            <person name="Gaut B.S."/>
            <person name="Morton B.R."/>
            <person name="Clegg M.T."/>
            <person name="Duvall M.R."/>
        </authorList>
    </citation>
    <scope>NUCLEOTIDE SEQUENCE [LARGE SCALE GENOMIC DNA]</scope>
    <source>
        <strain evidence="1">Cupriavidus taiwanensis cmp 52</strain>
    </source>
</reference>
<sequence>MPGGRWWHATIPLRLAFLEAALAEVSTTTLHELSLGLAQLEAGTAYVQSCTANQANPPNIVPPAAPQYVVECGKLAQPTDIEKAEIRS</sequence>
<dbReference type="AlphaFoldDB" id="A0A375JCI1"/>
<evidence type="ECO:0000313" key="2">
    <source>
        <dbReference type="Proteomes" id="UP000256805"/>
    </source>
</evidence>
<protein>
    <submittedName>
        <fullName evidence="1">Uncharacterized protein</fullName>
    </submittedName>
</protein>
<name>A0A375JCI1_9BURK</name>
<dbReference type="EMBL" id="OVTA01000099">
    <property type="protein sequence ID" value="SPS02817.1"/>
    <property type="molecule type" value="Genomic_DNA"/>
</dbReference>
<dbReference type="Proteomes" id="UP000256805">
    <property type="component" value="Unassembled WGS sequence"/>
</dbReference>
<accession>A0A375JCI1</accession>
<proteinExistence type="predicted"/>
<organism evidence="1 2">
    <name type="scientific">Cupriavidus taiwanensis</name>
    <dbReference type="NCBI Taxonomy" id="164546"/>
    <lineage>
        <taxon>Bacteria</taxon>
        <taxon>Pseudomonadati</taxon>
        <taxon>Pseudomonadota</taxon>
        <taxon>Betaproteobacteria</taxon>
        <taxon>Burkholderiales</taxon>
        <taxon>Burkholderiaceae</taxon>
        <taxon>Cupriavidus</taxon>
    </lineage>
</organism>
<evidence type="ECO:0000313" key="1">
    <source>
        <dbReference type="EMBL" id="SPS02817.1"/>
    </source>
</evidence>